<sequence length="119" mass="13525">MFIVRTRASQRERVRAPPGGKERKINQTLSGLESIILVEVSTRVVPVLVPTWTWSWTAVSLAHWEFIPVRTRTSQMCSLLPLTVMHVSVPYTSAMILYTVIKSDFSQIAPLHHQCPKRA</sequence>
<accession>A0ACC2FP28</accession>
<gene>
    <name evidence="1" type="ORF">DPEC_G00267750</name>
</gene>
<reference evidence="1" key="1">
    <citation type="submission" date="2021-05" db="EMBL/GenBank/DDBJ databases">
        <authorList>
            <person name="Pan Q."/>
            <person name="Jouanno E."/>
            <person name="Zahm M."/>
            <person name="Klopp C."/>
            <person name="Cabau C."/>
            <person name="Louis A."/>
            <person name="Berthelot C."/>
            <person name="Parey E."/>
            <person name="Roest Crollius H."/>
            <person name="Montfort J."/>
            <person name="Robinson-Rechavi M."/>
            <person name="Bouchez O."/>
            <person name="Lampietro C."/>
            <person name="Lopez Roques C."/>
            <person name="Donnadieu C."/>
            <person name="Postlethwait J."/>
            <person name="Bobe J."/>
            <person name="Dillon D."/>
            <person name="Chandos A."/>
            <person name="von Hippel F."/>
            <person name="Guiguen Y."/>
        </authorList>
    </citation>
    <scope>NUCLEOTIDE SEQUENCE</scope>
    <source>
        <strain evidence="1">YG-Jan2019</strain>
    </source>
</reference>
<evidence type="ECO:0000313" key="2">
    <source>
        <dbReference type="Proteomes" id="UP001157502"/>
    </source>
</evidence>
<dbReference type="Proteomes" id="UP001157502">
    <property type="component" value="Chromosome 24"/>
</dbReference>
<comment type="caution">
    <text evidence="1">The sequence shown here is derived from an EMBL/GenBank/DDBJ whole genome shotgun (WGS) entry which is preliminary data.</text>
</comment>
<dbReference type="EMBL" id="CM055751">
    <property type="protein sequence ID" value="KAJ7992985.1"/>
    <property type="molecule type" value="Genomic_DNA"/>
</dbReference>
<name>A0ACC2FP28_DALPE</name>
<organism evidence="1 2">
    <name type="scientific">Dallia pectoralis</name>
    <name type="common">Alaska blackfish</name>
    <dbReference type="NCBI Taxonomy" id="75939"/>
    <lineage>
        <taxon>Eukaryota</taxon>
        <taxon>Metazoa</taxon>
        <taxon>Chordata</taxon>
        <taxon>Craniata</taxon>
        <taxon>Vertebrata</taxon>
        <taxon>Euteleostomi</taxon>
        <taxon>Actinopterygii</taxon>
        <taxon>Neopterygii</taxon>
        <taxon>Teleostei</taxon>
        <taxon>Protacanthopterygii</taxon>
        <taxon>Esociformes</taxon>
        <taxon>Umbridae</taxon>
        <taxon>Dallia</taxon>
    </lineage>
</organism>
<protein>
    <submittedName>
        <fullName evidence="1">Uncharacterized protein</fullName>
    </submittedName>
</protein>
<proteinExistence type="predicted"/>
<keyword evidence="2" id="KW-1185">Reference proteome</keyword>
<evidence type="ECO:0000313" key="1">
    <source>
        <dbReference type="EMBL" id="KAJ7992985.1"/>
    </source>
</evidence>